<feature type="domain" description="ABC transporter" evidence="6">
    <location>
        <begin position="16"/>
        <end position="245"/>
    </location>
</feature>
<dbReference type="GO" id="GO:0005524">
    <property type="term" value="F:ATP binding"/>
    <property type="evidence" value="ECO:0007669"/>
    <property type="project" value="UniProtKB-KW"/>
</dbReference>
<dbReference type="InterPro" id="IPR003593">
    <property type="entry name" value="AAA+_ATPase"/>
</dbReference>
<dbReference type="PANTHER" id="PTHR43820">
    <property type="entry name" value="HIGH-AFFINITY BRANCHED-CHAIN AMINO ACID TRANSPORT ATP-BINDING PROTEIN LIVF"/>
    <property type="match status" value="1"/>
</dbReference>
<keyword evidence="8" id="KW-1185">Reference proteome</keyword>
<gene>
    <name evidence="7" type="ORF">ACFSJD_09400</name>
</gene>
<organism evidence="7 8">
    <name type="scientific">Pseudonocardia yunnanensis</name>
    <dbReference type="NCBI Taxonomy" id="58107"/>
    <lineage>
        <taxon>Bacteria</taxon>
        <taxon>Bacillati</taxon>
        <taxon>Actinomycetota</taxon>
        <taxon>Actinomycetes</taxon>
        <taxon>Pseudonocardiales</taxon>
        <taxon>Pseudonocardiaceae</taxon>
        <taxon>Pseudonocardia</taxon>
    </lineage>
</organism>
<dbReference type="Gene3D" id="3.40.50.300">
    <property type="entry name" value="P-loop containing nucleotide triphosphate hydrolases"/>
    <property type="match status" value="1"/>
</dbReference>
<accession>A0ABW4ERZ1</accession>
<dbReference type="SUPFAM" id="SSF52540">
    <property type="entry name" value="P-loop containing nucleoside triphosphate hydrolases"/>
    <property type="match status" value="1"/>
</dbReference>
<evidence type="ECO:0000256" key="3">
    <source>
        <dbReference type="ARBA" id="ARBA00022741"/>
    </source>
</evidence>
<dbReference type="CDD" id="cd03224">
    <property type="entry name" value="ABC_TM1139_LivF_branched"/>
    <property type="match status" value="1"/>
</dbReference>
<keyword evidence="2" id="KW-0813">Transport</keyword>
<keyword evidence="4 7" id="KW-0067">ATP-binding</keyword>
<comment type="similarity">
    <text evidence="1">Belongs to the ABC transporter superfamily.</text>
</comment>
<evidence type="ECO:0000256" key="2">
    <source>
        <dbReference type="ARBA" id="ARBA00022448"/>
    </source>
</evidence>
<evidence type="ECO:0000256" key="4">
    <source>
        <dbReference type="ARBA" id="ARBA00022840"/>
    </source>
</evidence>
<keyword evidence="5" id="KW-0029">Amino-acid transport</keyword>
<dbReference type="PROSITE" id="PS50893">
    <property type="entry name" value="ABC_TRANSPORTER_2"/>
    <property type="match status" value="1"/>
</dbReference>
<dbReference type="RefSeq" id="WP_344721392.1">
    <property type="nucleotide sequence ID" value="NZ_BAAAUS010000007.1"/>
</dbReference>
<evidence type="ECO:0000256" key="1">
    <source>
        <dbReference type="ARBA" id="ARBA00005417"/>
    </source>
</evidence>
<dbReference type="InterPro" id="IPR017871">
    <property type="entry name" value="ABC_transporter-like_CS"/>
</dbReference>
<dbReference type="InterPro" id="IPR003439">
    <property type="entry name" value="ABC_transporter-like_ATP-bd"/>
</dbReference>
<proteinExistence type="inferred from homology"/>
<comment type="caution">
    <text evidence="7">The sequence shown here is derived from an EMBL/GenBank/DDBJ whole genome shotgun (WGS) entry which is preliminary data.</text>
</comment>
<evidence type="ECO:0000259" key="6">
    <source>
        <dbReference type="PROSITE" id="PS50893"/>
    </source>
</evidence>
<dbReference type="EMBL" id="JBHUCO010000009">
    <property type="protein sequence ID" value="MFD1517702.1"/>
    <property type="molecule type" value="Genomic_DNA"/>
</dbReference>
<reference evidence="8" key="1">
    <citation type="journal article" date="2019" name="Int. J. Syst. Evol. Microbiol.">
        <title>The Global Catalogue of Microorganisms (GCM) 10K type strain sequencing project: providing services to taxonomists for standard genome sequencing and annotation.</title>
        <authorList>
            <consortium name="The Broad Institute Genomics Platform"/>
            <consortium name="The Broad Institute Genome Sequencing Center for Infectious Disease"/>
            <person name="Wu L."/>
            <person name="Ma J."/>
        </authorList>
    </citation>
    <scope>NUCLEOTIDE SEQUENCE [LARGE SCALE GENOMIC DNA]</scope>
    <source>
        <strain evidence="8">CCM 7043</strain>
    </source>
</reference>
<protein>
    <submittedName>
        <fullName evidence="7">ABC transporter ATP-binding protein</fullName>
    </submittedName>
</protein>
<evidence type="ECO:0000256" key="5">
    <source>
        <dbReference type="ARBA" id="ARBA00022970"/>
    </source>
</evidence>
<evidence type="ECO:0000313" key="7">
    <source>
        <dbReference type="EMBL" id="MFD1517702.1"/>
    </source>
</evidence>
<dbReference type="SMART" id="SM00382">
    <property type="entry name" value="AAA"/>
    <property type="match status" value="1"/>
</dbReference>
<dbReference type="Proteomes" id="UP001597114">
    <property type="component" value="Unassembled WGS sequence"/>
</dbReference>
<sequence length="246" mass="26266">MPTSASEAITETTTVLRVSGLEAGYASKPVVHGVSMEVPSGKITAVFGHNGAGKSTTMKAIAGLLPCFAGTVELFGEDVTAKPASHRVARGLVALPQEKAVFSSVSVWENLELGAAIVDDRTLIDERRERVVALFPRLGERRTQLAGSMSGGEQRMLSLGIALMAGARVLLLDEPSLGLAPKVNQNLLDAARQLVEQDGLSVVLVEQAIGTALEYCDHVYVMRSGQFVAECTGDEARARDDWWEVF</sequence>
<dbReference type="InterPro" id="IPR027417">
    <property type="entry name" value="P-loop_NTPase"/>
</dbReference>
<dbReference type="PANTHER" id="PTHR43820:SF4">
    <property type="entry name" value="HIGH-AFFINITY BRANCHED-CHAIN AMINO ACID TRANSPORT ATP-BINDING PROTEIN LIVF"/>
    <property type="match status" value="1"/>
</dbReference>
<evidence type="ECO:0000313" key="8">
    <source>
        <dbReference type="Proteomes" id="UP001597114"/>
    </source>
</evidence>
<dbReference type="Pfam" id="PF00005">
    <property type="entry name" value="ABC_tran"/>
    <property type="match status" value="1"/>
</dbReference>
<name>A0ABW4ERZ1_9PSEU</name>
<keyword evidence="3" id="KW-0547">Nucleotide-binding</keyword>
<dbReference type="PROSITE" id="PS00211">
    <property type="entry name" value="ABC_TRANSPORTER_1"/>
    <property type="match status" value="1"/>
</dbReference>
<dbReference type="InterPro" id="IPR052156">
    <property type="entry name" value="BCAA_Transport_ATP-bd_LivF"/>
</dbReference>